<evidence type="ECO:0000256" key="2">
    <source>
        <dbReference type="ARBA" id="ARBA00009347"/>
    </source>
</evidence>
<keyword evidence="3 6" id="KW-0285">Flavoprotein</keyword>
<accession>A0AAE9YCK8</accession>
<keyword evidence="5 6" id="KW-0560">Oxidoreductase</keyword>
<dbReference type="InterPro" id="IPR013786">
    <property type="entry name" value="AcylCoA_DH/ox_N"/>
</dbReference>
<dbReference type="InterPro" id="IPR036250">
    <property type="entry name" value="AcylCo_DH-like_C"/>
</dbReference>
<evidence type="ECO:0000259" key="9">
    <source>
        <dbReference type="Pfam" id="PF02770"/>
    </source>
</evidence>
<comment type="similarity">
    <text evidence="2 6">Belongs to the acyl-CoA dehydrogenase family.</text>
</comment>
<evidence type="ECO:0000313" key="11">
    <source>
        <dbReference type="EMBL" id="WCO65321.1"/>
    </source>
</evidence>
<dbReference type="SUPFAM" id="SSF47203">
    <property type="entry name" value="Acyl-CoA dehydrogenase C-terminal domain-like"/>
    <property type="match status" value="1"/>
</dbReference>
<dbReference type="InterPro" id="IPR037069">
    <property type="entry name" value="AcylCoA_DH/ox_N_sf"/>
</dbReference>
<dbReference type="AlphaFoldDB" id="A0AAE9YCK8"/>
<dbReference type="Proteomes" id="UP001216390">
    <property type="component" value="Chromosome"/>
</dbReference>
<evidence type="ECO:0000256" key="1">
    <source>
        <dbReference type="ARBA" id="ARBA00001974"/>
    </source>
</evidence>
<evidence type="ECO:0000259" key="8">
    <source>
        <dbReference type="Pfam" id="PF00441"/>
    </source>
</evidence>
<dbReference type="GO" id="GO:0016627">
    <property type="term" value="F:oxidoreductase activity, acting on the CH-CH group of donors"/>
    <property type="evidence" value="ECO:0007669"/>
    <property type="project" value="InterPro"/>
</dbReference>
<dbReference type="InterPro" id="IPR052161">
    <property type="entry name" value="Mycobact_Acyl-CoA_DH"/>
</dbReference>
<gene>
    <name evidence="11" type="ORF">PO878_12525</name>
</gene>
<dbReference type="GO" id="GO:0005886">
    <property type="term" value="C:plasma membrane"/>
    <property type="evidence" value="ECO:0007669"/>
    <property type="project" value="TreeGrafter"/>
</dbReference>
<dbReference type="Gene3D" id="1.20.140.10">
    <property type="entry name" value="Butyryl-CoA Dehydrogenase, subunit A, domain 3"/>
    <property type="match status" value="1"/>
</dbReference>
<dbReference type="InterPro" id="IPR009075">
    <property type="entry name" value="AcylCo_DH/oxidase_C"/>
</dbReference>
<keyword evidence="4 6" id="KW-0274">FAD</keyword>
<feature type="domain" description="Acyl-CoA dehydrogenase/oxidase C-terminal" evidence="8">
    <location>
        <begin position="292"/>
        <end position="419"/>
    </location>
</feature>
<dbReference type="PANTHER" id="PTHR43292">
    <property type="entry name" value="ACYL-COA DEHYDROGENASE"/>
    <property type="match status" value="1"/>
</dbReference>
<dbReference type="SUPFAM" id="SSF56645">
    <property type="entry name" value="Acyl-CoA dehydrogenase NM domain-like"/>
    <property type="match status" value="1"/>
</dbReference>
<feature type="domain" description="Acyl-CoA dehydrogenase/oxidase N-terminal" evidence="10">
    <location>
        <begin position="33"/>
        <end position="111"/>
    </location>
</feature>
<feature type="domain" description="Acyl-CoA oxidase/dehydrogenase middle" evidence="9">
    <location>
        <begin position="115"/>
        <end position="199"/>
    </location>
</feature>
<organism evidence="11 12">
    <name type="scientific">Iamia majanohamensis</name>
    <dbReference type="NCBI Taxonomy" id="467976"/>
    <lineage>
        <taxon>Bacteria</taxon>
        <taxon>Bacillati</taxon>
        <taxon>Actinomycetota</taxon>
        <taxon>Acidimicrobiia</taxon>
        <taxon>Acidimicrobiales</taxon>
        <taxon>Iamiaceae</taxon>
        <taxon>Iamia</taxon>
    </lineage>
</organism>
<dbReference type="Pfam" id="PF00441">
    <property type="entry name" value="Acyl-CoA_dh_1"/>
    <property type="match status" value="1"/>
</dbReference>
<name>A0AAE9YCK8_9ACTN</name>
<dbReference type="Gene3D" id="1.10.540.10">
    <property type="entry name" value="Acyl-CoA dehydrogenase/oxidase, N-terminal domain"/>
    <property type="match status" value="1"/>
</dbReference>
<evidence type="ECO:0000256" key="3">
    <source>
        <dbReference type="ARBA" id="ARBA00022630"/>
    </source>
</evidence>
<dbReference type="PANTHER" id="PTHR43292:SF4">
    <property type="entry name" value="ACYL-COA DEHYDROGENASE FADE34"/>
    <property type="match status" value="1"/>
</dbReference>
<dbReference type="InterPro" id="IPR009100">
    <property type="entry name" value="AcylCoA_DH/oxidase_NM_dom_sf"/>
</dbReference>
<dbReference type="InterPro" id="IPR006091">
    <property type="entry name" value="Acyl-CoA_Oxase/DH_mid-dom"/>
</dbReference>
<dbReference type="GO" id="GO:0050660">
    <property type="term" value="F:flavin adenine dinucleotide binding"/>
    <property type="evidence" value="ECO:0007669"/>
    <property type="project" value="InterPro"/>
</dbReference>
<protein>
    <submittedName>
        <fullName evidence="11">Acyl-CoA dehydrogenase family protein</fullName>
    </submittedName>
</protein>
<proteinExistence type="inferred from homology"/>
<dbReference type="KEGG" id="ima:PO878_12525"/>
<dbReference type="RefSeq" id="WP_272734846.1">
    <property type="nucleotide sequence ID" value="NZ_CP116942.1"/>
</dbReference>
<evidence type="ECO:0000313" key="12">
    <source>
        <dbReference type="Proteomes" id="UP001216390"/>
    </source>
</evidence>
<feature type="region of interest" description="Disordered" evidence="7">
    <location>
        <begin position="418"/>
        <end position="440"/>
    </location>
</feature>
<comment type="cofactor">
    <cofactor evidence="1 6">
        <name>FAD</name>
        <dbReference type="ChEBI" id="CHEBI:57692"/>
    </cofactor>
</comment>
<sequence length="440" mass="46425">MTDTAARPSSSEAYLDELQSFLDSEWDPDLTVAAWWEKLGTEGWSAPAWPTDAYGRGLSPADAVRVQRAIADHGALGAPGGLGLLLAGPTIATHGNDEQKKVWLREIVTGQKGWCQLFSEPGAGSDLAGLNSRAVRDGDEWVVNGQKVWTSAGHIADMGMLIARTDPDAPKHRGITYFGIEMHQPGIEVRPLKEMTGRALFNEVFLTDARVPADNVIGDYGQGWIVANTTLAFERAGLGAGGGSAAASAATPGTVVGDLDRRAGDFVTGAGRRRGGGGPGAMAGAYTLIVETARANGMLDDPIVRQGLMELYTANELARVGGQRLKAEKAAGRDLPGYGNLAKLSMSHILRLSRELGLRVLGPAGTIHSYDGEGRDALKAADLPELRSSITEMSLFSPGPPIYGGTDQVQRNIIGERVLGLPKEPGPGKDTPFSELPKNG</sequence>
<dbReference type="Gene3D" id="2.40.110.10">
    <property type="entry name" value="Butyryl-CoA Dehydrogenase, subunit A, domain 2"/>
    <property type="match status" value="1"/>
</dbReference>
<dbReference type="Pfam" id="PF02771">
    <property type="entry name" value="Acyl-CoA_dh_N"/>
    <property type="match status" value="1"/>
</dbReference>
<evidence type="ECO:0000256" key="7">
    <source>
        <dbReference type="SAM" id="MobiDB-lite"/>
    </source>
</evidence>
<dbReference type="Pfam" id="PF02770">
    <property type="entry name" value="Acyl-CoA_dh_M"/>
    <property type="match status" value="1"/>
</dbReference>
<reference evidence="11" key="1">
    <citation type="submission" date="2023-01" db="EMBL/GenBank/DDBJ databases">
        <title>The diversity of Class Acidimicrobiia in South China Sea sediment environments and the proposal of Iamia marina sp. nov., a novel species of the genus Iamia.</title>
        <authorList>
            <person name="He Y."/>
            <person name="Tian X."/>
        </authorList>
    </citation>
    <scope>NUCLEOTIDE SEQUENCE</scope>
    <source>
        <strain evidence="11">DSM 19957</strain>
    </source>
</reference>
<evidence type="ECO:0000256" key="4">
    <source>
        <dbReference type="ARBA" id="ARBA00022827"/>
    </source>
</evidence>
<keyword evidence="12" id="KW-1185">Reference proteome</keyword>
<dbReference type="FunFam" id="2.40.110.10:FF:000011">
    <property type="entry name" value="Acyl-CoA dehydrogenase FadE34"/>
    <property type="match status" value="1"/>
</dbReference>
<dbReference type="InterPro" id="IPR046373">
    <property type="entry name" value="Acyl-CoA_Oxase/DH_mid-dom_sf"/>
</dbReference>
<evidence type="ECO:0000256" key="5">
    <source>
        <dbReference type="ARBA" id="ARBA00023002"/>
    </source>
</evidence>
<evidence type="ECO:0000259" key="10">
    <source>
        <dbReference type="Pfam" id="PF02771"/>
    </source>
</evidence>
<dbReference type="EMBL" id="CP116942">
    <property type="protein sequence ID" value="WCO65321.1"/>
    <property type="molecule type" value="Genomic_DNA"/>
</dbReference>
<evidence type="ECO:0000256" key="6">
    <source>
        <dbReference type="RuleBase" id="RU362125"/>
    </source>
</evidence>